<comment type="caution">
    <text evidence="2">The sequence shown here is derived from an EMBL/GenBank/DDBJ whole genome shotgun (WGS) entry which is preliminary data.</text>
</comment>
<dbReference type="eggNOG" id="COG3464">
    <property type="taxonomic scope" value="Bacteria"/>
</dbReference>
<dbReference type="OrthoDB" id="2455061at2"/>
<dbReference type="HOGENOM" id="CLU_1843879_0_0_9"/>
<gene>
    <name evidence="2" type="ORF">HMPREF9372_3636</name>
</gene>
<organism evidence="2 3">
    <name type="scientific">Sporosarcina newyorkensis 2681</name>
    <dbReference type="NCBI Taxonomy" id="1027292"/>
    <lineage>
        <taxon>Bacteria</taxon>
        <taxon>Bacillati</taxon>
        <taxon>Bacillota</taxon>
        <taxon>Bacilli</taxon>
        <taxon>Bacillales</taxon>
        <taxon>Caryophanaceae</taxon>
        <taxon>Sporosarcina</taxon>
    </lineage>
</organism>
<reference evidence="2 3" key="1">
    <citation type="submission" date="2011-04" db="EMBL/GenBank/DDBJ databases">
        <authorList>
            <person name="Muzny D."/>
            <person name="Qin X."/>
            <person name="Deng J."/>
            <person name="Jiang H."/>
            <person name="Liu Y."/>
            <person name="Qu J."/>
            <person name="Song X.-Z."/>
            <person name="Zhang L."/>
            <person name="Thornton R."/>
            <person name="Coyle M."/>
            <person name="Francisco L."/>
            <person name="Jackson L."/>
            <person name="Javaid M."/>
            <person name="Korchina V."/>
            <person name="Kovar C."/>
            <person name="Mata R."/>
            <person name="Mathew T."/>
            <person name="Ngo R."/>
            <person name="Nguyen L."/>
            <person name="Nguyen N."/>
            <person name="Okwuonu G."/>
            <person name="Ongeri F."/>
            <person name="Pham C."/>
            <person name="Simmons D."/>
            <person name="Wilczek-Boney K."/>
            <person name="Hale W."/>
            <person name="Jakkamsetti A."/>
            <person name="Pham P."/>
            <person name="Ruth R."/>
            <person name="San Lucas F."/>
            <person name="Warren J."/>
            <person name="Zhang J."/>
            <person name="Zhao Z."/>
            <person name="Zhou C."/>
            <person name="Zhu D."/>
            <person name="Lee S."/>
            <person name="Bess C."/>
            <person name="Blankenburg K."/>
            <person name="Forbes L."/>
            <person name="Fu Q."/>
            <person name="Gubbala S."/>
            <person name="Hirani K."/>
            <person name="Jayaseelan J.C."/>
            <person name="Lara F."/>
            <person name="Munidasa M."/>
            <person name="Palculict T."/>
            <person name="Patil S."/>
            <person name="Pu L.-L."/>
            <person name="Saada N."/>
            <person name="Tang L."/>
            <person name="Weissenberger G."/>
            <person name="Zhu Y."/>
            <person name="Hemphill L."/>
            <person name="Shang Y."/>
            <person name="Youmans B."/>
            <person name="Ayvaz T."/>
            <person name="Ross M."/>
            <person name="Santibanez J."/>
            <person name="Aqrawi P."/>
            <person name="Gross S."/>
            <person name="Joshi V."/>
            <person name="Fowler G."/>
            <person name="Nazareth L."/>
            <person name="Reid J."/>
            <person name="Worley K."/>
            <person name="Petrosino J."/>
            <person name="Highlander S."/>
            <person name="Gibbs R."/>
        </authorList>
    </citation>
    <scope>NUCLEOTIDE SEQUENCE [LARGE SCALE GENOMIC DNA]</scope>
    <source>
        <strain evidence="2 3">2681</strain>
    </source>
</reference>
<evidence type="ECO:0000259" key="1">
    <source>
        <dbReference type="Pfam" id="PF01610"/>
    </source>
</evidence>
<name>F9DXV5_9BACL</name>
<dbReference type="Pfam" id="PF01610">
    <property type="entry name" value="DDE_Tnp_ISL3"/>
    <property type="match status" value="1"/>
</dbReference>
<dbReference type="AlphaFoldDB" id="F9DXV5"/>
<feature type="domain" description="Transposase IS204/IS1001/IS1096/IS1165 DDE" evidence="1">
    <location>
        <begin position="47"/>
        <end position="138"/>
    </location>
</feature>
<evidence type="ECO:0000313" key="3">
    <source>
        <dbReference type="Proteomes" id="UP000005316"/>
    </source>
</evidence>
<dbReference type="EMBL" id="AFPZ01000115">
    <property type="protein sequence ID" value="EGQ20093.1"/>
    <property type="molecule type" value="Genomic_DNA"/>
</dbReference>
<evidence type="ECO:0000313" key="2">
    <source>
        <dbReference type="EMBL" id="EGQ20093.1"/>
    </source>
</evidence>
<protein>
    <submittedName>
        <fullName evidence="2">Transposase</fullName>
    </submittedName>
</protein>
<dbReference type="InterPro" id="IPR002560">
    <property type="entry name" value="Transposase_DDE"/>
</dbReference>
<proteinExistence type="predicted"/>
<dbReference type="Proteomes" id="UP000005316">
    <property type="component" value="Unassembled WGS sequence"/>
</dbReference>
<sequence length="139" mass="16685">MKRFYTFFTQPYLQILQLSPAQPAERHHPGLSAPIRARRGVGCNGHNPSFKAAVKKALDRLVIIADRFHYCRYIYWALDEVRRKVQKEWHAYDRKKCKRVRHVLYKRTSKLSEKERSYLERYLGMSKELRQAYELKEAV</sequence>
<accession>F9DXV5</accession>